<dbReference type="InterPro" id="IPR039999">
    <property type="entry name" value="LYAR"/>
</dbReference>
<proteinExistence type="inferred from homology"/>
<keyword evidence="12" id="KW-1185">Reference proteome</keyword>
<evidence type="ECO:0000313" key="12">
    <source>
        <dbReference type="Proteomes" id="UP000019375"/>
    </source>
</evidence>
<feature type="region of interest" description="Disordered" evidence="9">
    <location>
        <begin position="63"/>
        <end position="149"/>
    </location>
</feature>
<dbReference type="AlphaFoldDB" id="A0A8J2T1T0"/>
<evidence type="ECO:0000256" key="8">
    <source>
        <dbReference type="PROSITE-ProRule" id="PRU01145"/>
    </source>
</evidence>
<reference evidence="12" key="1">
    <citation type="journal article" date="2013" name="Genome Announc.">
        <title>Genome sequence of the food spoilage yeast Zygosaccharomyces bailii CLIB 213(T).</title>
        <authorList>
            <person name="Galeote V."/>
            <person name="Bigey F."/>
            <person name="Devillers H."/>
            <person name="Neuveglise C."/>
            <person name="Dequin S."/>
        </authorList>
    </citation>
    <scope>NUCLEOTIDE SEQUENCE [LARGE SCALE GENOMIC DNA]</scope>
    <source>
        <strain evidence="12">CLIB 213 / ATCC 58445 / CBS 680 / CCRC 21525 / NBRC 1098 / NCYC 1416 / NRRL Y-2227</strain>
    </source>
</reference>
<comment type="similarity">
    <text evidence="7">Belongs to the UPF0743 family.</text>
</comment>
<dbReference type="EMBL" id="HG316455">
    <property type="protein sequence ID" value="CDF88043.1"/>
    <property type="molecule type" value="Genomic_DNA"/>
</dbReference>
<evidence type="ECO:0000259" key="10">
    <source>
        <dbReference type="PROSITE" id="PS50157"/>
    </source>
</evidence>
<evidence type="ECO:0000256" key="2">
    <source>
        <dbReference type="ARBA" id="ARBA00022723"/>
    </source>
</evidence>
<evidence type="ECO:0000256" key="5">
    <source>
        <dbReference type="ARBA" id="ARBA00022833"/>
    </source>
</evidence>
<dbReference type="PROSITE" id="PS50157">
    <property type="entry name" value="ZINC_FINGER_C2H2_2"/>
    <property type="match status" value="1"/>
</dbReference>
<dbReference type="PANTHER" id="PTHR13100:SF10">
    <property type="entry name" value="CELL GROWTH-REGULATING NUCLEOLAR PROTEIN"/>
    <property type="match status" value="1"/>
</dbReference>
<dbReference type="GO" id="GO:0005730">
    <property type="term" value="C:nucleolus"/>
    <property type="evidence" value="ECO:0007669"/>
    <property type="project" value="TreeGrafter"/>
</dbReference>
<evidence type="ECO:0000256" key="1">
    <source>
        <dbReference type="ARBA" id="ARBA00004123"/>
    </source>
</evidence>
<dbReference type="SUPFAM" id="SSF57667">
    <property type="entry name" value="beta-beta-alpha zinc fingers"/>
    <property type="match status" value="2"/>
</dbReference>
<protein>
    <submittedName>
        <fullName evidence="11">BN860_00980g1_1</fullName>
    </submittedName>
</protein>
<dbReference type="GO" id="GO:0000122">
    <property type="term" value="P:negative regulation of transcription by RNA polymerase II"/>
    <property type="evidence" value="ECO:0007669"/>
    <property type="project" value="TreeGrafter"/>
</dbReference>
<evidence type="ECO:0000256" key="7">
    <source>
        <dbReference type="ARBA" id="ARBA00061084"/>
    </source>
</evidence>
<dbReference type="GO" id="GO:0003677">
    <property type="term" value="F:DNA binding"/>
    <property type="evidence" value="ECO:0007669"/>
    <property type="project" value="InterPro"/>
</dbReference>
<dbReference type="PROSITE" id="PS51804">
    <property type="entry name" value="ZF_C2HC_LYAR"/>
    <property type="match status" value="2"/>
</dbReference>
<organism evidence="11 12">
    <name type="scientific">Zygosaccharomyces bailii (strain CLIB 213 / ATCC 58445 / CBS 680 / BCRC 21525 / NBRC 1098 / NCYC 1416 / NRRL Y-2227)</name>
    <dbReference type="NCBI Taxonomy" id="1333698"/>
    <lineage>
        <taxon>Eukaryota</taxon>
        <taxon>Fungi</taxon>
        <taxon>Dikarya</taxon>
        <taxon>Ascomycota</taxon>
        <taxon>Saccharomycotina</taxon>
        <taxon>Saccharomycetes</taxon>
        <taxon>Saccharomycetales</taxon>
        <taxon>Saccharomycetaceae</taxon>
        <taxon>Zygosaccharomyces</taxon>
    </lineage>
</organism>
<dbReference type="FunFam" id="3.30.1490.490:FF:000001">
    <property type="entry name" value="cell growth-regulating nucleolar protein-like"/>
    <property type="match status" value="1"/>
</dbReference>
<dbReference type="PANTHER" id="PTHR13100">
    <property type="entry name" value="CELL GROWTH-REGULATING NUCLEOLAR PROTEIN LYAR"/>
    <property type="match status" value="1"/>
</dbReference>
<dbReference type="InterPro" id="IPR036236">
    <property type="entry name" value="Znf_C2H2_sf"/>
</dbReference>
<feature type="compositionally biased region" description="Basic and acidic residues" evidence="9">
    <location>
        <begin position="109"/>
        <end position="135"/>
    </location>
</feature>
<sequence>MVTFNCEVCNATVPKKNSEKHYYKCPDAYYTCIDCSKTFEDGVSYKQHTQCLTEDEKYQGALYKGPKAGKQSGKKGGMTEKKNVSDQPFNDQNSSDSKNTETTSANKNASEKELKKKNTLKADRKSKSDKTDAIKHTKSKVAKKSDKGTDVLSSLRAELRSGETLYNICHSVDKSRKKELLKHLMVKDDGTLVLK</sequence>
<evidence type="ECO:0000256" key="9">
    <source>
        <dbReference type="SAM" id="MobiDB-lite"/>
    </source>
</evidence>
<keyword evidence="6" id="KW-0539">Nucleus</keyword>
<feature type="compositionally biased region" description="Polar residues" evidence="9">
    <location>
        <begin position="85"/>
        <end position="108"/>
    </location>
</feature>
<comment type="subcellular location">
    <subcellularLocation>
        <location evidence="1">Nucleus</location>
    </subcellularLocation>
</comment>
<dbReference type="GO" id="GO:0006364">
    <property type="term" value="P:rRNA processing"/>
    <property type="evidence" value="ECO:0007669"/>
    <property type="project" value="TreeGrafter"/>
</dbReference>
<keyword evidence="5" id="KW-0862">Zinc</keyword>
<keyword evidence="3" id="KW-0677">Repeat</keyword>
<dbReference type="Proteomes" id="UP000019375">
    <property type="component" value="Unassembled WGS sequence"/>
</dbReference>
<dbReference type="OrthoDB" id="21474at2759"/>
<feature type="domain" description="C2H2-type" evidence="10">
    <location>
        <begin position="30"/>
        <end position="58"/>
    </location>
</feature>
<gene>
    <name evidence="11" type="ORF">BN860_00980g</name>
</gene>
<dbReference type="InterPro" id="IPR013087">
    <property type="entry name" value="Znf_C2H2_type"/>
</dbReference>
<evidence type="ECO:0000256" key="4">
    <source>
        <dbReference type="ARBA" id="ARBA00022771"/>
    </source>
</evidence>
<evidence type="ECO:0000313" key="11">
    <source>
        <dbReference type="EMBL" id="CDF88043.1"/>
    </source>
</evidence>
<dbReference type="GO" id="GO:0008270">
    <property type="term" value="F:zinc ion binding"/>
    <property type="evidence" value="ECO:0007669"/>
    <property type="project" value="UniProtKB-KW"/>
</dbReference>
<keyword evidence="4 8" id="KW-0863">Zinc-finger</keyword>
<accession>A0A8J2T1T0</accession>
<keyword evidence="2" id="KW-0479">Metal-binding</keyword>
<evidence type="ECO:0000256" key="3">
    <source>
        <dbReference type="ARBA" id="ARBA00022737"/>
    </source>
</evidence>
<dbReference type="Pfam" id="PF08790">
    <property type="entry name" value="zf-LYAR"/>
    <property type="match status" value="1"/>
</dbReference>
<evidence type="ECO:0000256" key="6">
    <source>
        <dbReference type="ARBA" id="ARBA00023242"/>
    </source>
</evidence>
<name>A0A8J2T1T0_ZYGB2</name>
<dbReference type="Gene3D" id="3.30.1490.490">
    <property type="match status" value="1"/>
</dbReference>
<dbReference type="InterPro" id="IPR014898">
    <property type="entry name" value="Znf_C2H2_LYAR"/>
</dbReference>